<dbReference type="PANTHER" id="PTHR43798">
    <property type="entry name" value="MONOACYLGLYCEROL LIPASE"/>
    <property type="match status" value="1"/>
</dbReference>
<keyword evidence="2" id="KW-0378">Hydrolase</keyword>
<dbReference type="PANTHER" id="PTHR43798:SF33">
    <property type="entry name" value="HYDROLASE, PUTATIVE (AFU_ORTHOLOGUE AFUA_2G14860)-RELATED"/>
    <property type="match status" value="1"/>
</dbReference>
<evidence type="ECO:0000313" key="2">
    <source>
        <dbReference type="EMBL" id="MDM0046181.1"/>
    </source>
</evidence>
<organism evidence="2 3">
    <name type="scientific">Variovorax dokdonensis</name>
    <dbReference type="NCBI Taxonomy" id="344883"/>
    <lineage>
        <taxon>Bacteria</taxon>
        <taxon>Pseudomonadati</taxon>
        <taxon>Pseudomonadota</taxon>
        <taxon>Betaproteobacteria</taxon>
        <taxon>Burkholderiales</taxon>
        <taxon>Comamonadaceae</taxon>
        <taxon>Variovorax</taxon>
    </lineage>
</organism>
<reference evidence="2" key="1">
    <citation type="submission" date="2023-06" db="EMBL/GenBank/DDBJ databases">
        <authorList>
            <person name="Jiang Y."/>
            <person name="Liu Q."/>
        </authorList>
    </citation>
    <scope>NUCLEOTIDE SEQUENCE</scope>
    <source>
        <strain evidence="2">CGMCC 1.12089</strain>
    </source>
</reference>
<dbReference type="EMBL" id="JASZYV010000003">
    <property type="protein sequence ID" value="MDM0046181.1"/>
    <property type="molecule type" value="Genomic_DNA"/>
</dbReference>
<gene>
    <name evidence="2" type="ORF">QTH91_16945</name>
</gene>
<dbReference type="InterPro" id="IPR050266">
    <property type="entry name" value="AB_hydrolase_sf"/>
</dbReference>
<dbReference type="PRINTS" id="PR00111">
    <property type="entry name" value="ABHYDROLASE"/>
</dbReference>
<protein>
    <submittedName>
        <fullName evidence="2">Alpha/beta hydrolase</fullName>
    </submittedName>
</protein>
<sequence>MKHAVTGPVRHHFIPAAGVLLHALEFGKDTSDMPPLVLLHGVTGHAWLWHDVAARLAANRRVIAYDLRGHGDSQWSAEARYDSEDHIADLQALSNSLSLERFSIAGLSWGALIGIGFAARHPERVDRMAIVDVEASFSVDQDAVAPRPETFASIEEAMAWERKANPHAPSDLLELFARQSVRPAQAGGWVRKHDPFFFRRWPFRRDDRWSELRSLRMPLVLVNGGRSFVRTEVMQDMAASVPGAQFEIVADSGHLIPLEAPDVLAQQLVRFFDAPLSGSK</sequence>
<proteinExistence type="predicted"/>
<dbReference type="Pfam" id="PF00561">
    <property type="entry name" value="Abhydrolase_1"/>
    <property type="match status" value="1"/>
</dbReference>
<dbReference type="InterPro" id="IPR000073">
    <property type="entry name" value="AB_hydrolase_1"/>
</dbReference>
<dbReference type="InterPro" id="IPR029058">
    <property type="entry name" value="AB_hydrolase_fold"/>
</dbReference>
<dbReference type="Gene3D" id="3.40.50.1820">
    <property type="entry name" value="alpha/beta hydrolase"/>
    <property type="match status" value="1"/>
</dbReference>
<dbReference type="GO" id="GO:0016787">
    <property type="term" value="F:hydrolase activity"/>
    <property type="evidence" value="ECO:0007669"/>
    <property type="project" value="UniProtKB-KW"/>
</dbReference>
<accession>A0ABT7NE09</accession>
<keyword evidence="3" id="KW-1185">Reference proteome</keyword>
<feature type="domain" description="AB hydrolase-1" evidence="1">
    <location>
        <begin position="34"/>
        <end position="261"/>
    </location>
</feature>
<name>A0ABT7NE09_9BURK</name>
<evidence type="ECO:0000259" key="1">
    <source>
        <dbReference type="Pfam" id="PF00561"/>
    </source>
</evidence>
<evidence type="ECO:0000313" key="3">
    <source>
        <dbReference type="Proteomes" id="UP001174908"/>
    </source>
</evidence>
<dbReference type="SUPFAM" id="SSF53474">
    <property type="entry name" value="alpha/beta-Hydrolases"/>
    <property type="match status" value="1"/>
</dbReference>
<comment type="caution">
    <text evidence="2">The sequence shown here is derived from an EMBL/GenBank/DDBJ whole genome shotgun (WGS) entry which is preliminary data.</text>
</comment>
<dbReference type="RefSeq" id="WP_286661268.1">
    <property type="nucleotide sequence ID" value="NZ_JASZYV010000003.1"/>
</dbReference>
<dbReference type="Proteomes" id="UP001174908">
    <property type="component" value="Unassembled WGS sequence"/>
</dbReference>